<evidence type="ECO:0000259" key="2">
    <source>
        <dbReference type="Pfam" id="PF25597"/>
    </source>
</evidence>
<evidence type="ECO:0000313" key="3">
    <source>
        <dbReference type="EMBL" id="KAL3281959.1"/>
    </source>
</evidence>
<organism evidence="3 4">
    <name type="scientific">Cryptolaemus montrouzieri</name>
    <dbReference type="NCBI Taxonomy" id="559131"/>
    <lineage>
        <taxon>Eukaryota</taxon>
        <taxon>Metazoa</taxon>
        <taxon>Ecdysozoa</taxon>
        <taxon>Arthropoda</taxon>
        <taxon>Hexapoda</taxon>
        <taxon>Insecta</taxon>
        <taxon>Pterygota</taxon>
        <taxon>Neoptera</taxon>
        <taxon>Endopterygota</taxon>
        <taxon>Coleoptera</taxon>
        <taxon>Polyphaga</taxon>
        <taxon>Cucujiformia</taxon>
        <taxon>Coccinelloidea</taxon>
        <taxon>Coccinellidae</taxon>
        <taxon>Scymninae</taxon>
        <taxon>Scymnini</taxon>
        <taxon>Cryptolaemus</taxon>
    </lineage>
</organism>
<feature type="region of interest" description="Disordered" evidence="1">
    <location>
        <begin position="256"/>
        <end position="289"/>
    </location>
</feature>
<comment type="caution">
    <text evidence="3">The sequence shown here is derived from an EMBL/GenBank/DDBJ whole genome shotgun (WGS) entry which is preliminary data.</text>
</comment>
<proteinExistence type="predicted"/>
<dbReference type="AlphaFoldDB" id="A0ABD2NTL0"/>
<protein>
    <recommendedName>
        <fullName evidence="2">Retroviral polymerase SH3-like domain-containing protein</fullName>
    </recommendedName>
</protein>
<evidence type="ECO:0000256" key="1">
    <source>
        <dbReference type="SAM" id="MobiDB-lite"/>
    </source>
</evidence>
<gene>
    <name evidence="3" type="ORF">HHI36_005162</name>
</gene>
<dbReference type="Proteomes" id="UP001516400">
    <property type="component" value="Unassembled WGS sequence"/>
</dbReference>
<dbReference type="EMBL" id="JABFTP020000144">
    <property type="protein sequence ID" value="KAL3281959.1"/>
    <property type="molecule type" value="Genomic_DNA"/>
</dbReference>
<feature type="domain" description="Retroviral polymerase SH3-like" evidence="2">
    <location>
        <begin position="179"/>
        <end position="221"/>
    </location>
</feature>
<sequence>MTEETLTRVMRFSTSYEMWMVLHRLYDGSIVDKSYDSCTQFFGYKRERGDEMVTDTSKLKNILNQLQEKIGRSKTASSLLCNCQLPELLLVCKILDTLRDEVFFLKSGWMLMSASDRTIGSFTSQLCAFEEALAVKVNYDLEVLAAEKSSFVRIGKIMMKIMNFGTDFIVIVASILGIRKTFDRKTTEGVLVAYNNNDGYRIWCKDLRKVIRSRDVTFDEIHLNFAEICEEPCHSQNLQSEEDDIEESSKSLIEDFTNDVSEDDEDKNEDEDRYVNQDEDLVDVEEQLRSRNEIRTPTRYKDYIMNADY</sequence>
<evidence type="ECO:0000313" key="4">
    <source>
        <dbReference type="Proteomes" id="UP001516400"/>
    </source>
</evidence>
<keyword evidence="4" id="KW-1185">Reference proteome</keyword>
<accession>A0ABD2NTL0</accession>
<reference evidence="3 4" key="1">
    <citation type="journal article" date="2021" name="BMC Biol.">
        <title>Horizontally acquired antibacterial genes associated with adaptive radiation of ladybird beetles.</title>
        <authorList>
            <person name="Li H.S."/>
            <person name="Tang X.F."/>
            <person name="Huang Y.H."/>
            <person name="Xu Z.Y."/>
            <person name="Chen M.L."/>
            <person name="Du X.Y."/>
            <person name="Qiu B.Y."/>
            <person name="Chen P.T."/>
            <person name="Zhang W."/>
            <person name="Slipinski A."/>
            <person name="Escalona H.E."/>
            <person name="Waterhouse R.M."/>
            <person name="Zwick A."/>
            <person name="Pang H."/>
        </authorList>
    </citation>
    <scope>NUCLEOTIDE SEQUENCE [LARGE SCALE GENOMIC DNA]</scope>
    <source>
        <strain evidence="3">SYSU2018</strain>
    </source>
</reference>
<dbReference type="Pfam" id="PF25597">
    <property type="entry name" value="SH3_retrovirus"/>
    <property type="match status" value="1"/>
</dbReference>
<dbReference type="InterPro" id="IPR057670">
    <property type="entry name" value="SH3_retrovirus"/>
</dbReference>
<feature type="compositionally biased region" description="Acidic residues" evidence="1">
    <location>
        <begin position="256"/>
        <end position="285"/>
    </location>
</feature>
<name>A0ABD2NTL0_9CUCU</name>